<gene>
    <name evidence="1" type="ORF">JAAARDRAFT_616176</name>
</gene>
<evidence type="ECO:0000313" key="1">
    <source>
        <dbReference type="EMBL" id="KDQ49685.1"/>
    </source>
</evidence>
<dbReference type="EMBL" id="KL197776">
    <property type="protein sequence ID" value="KDQ49685.1"/>
    <property type="molecule type" value="Genomic_DNA"/>
</dbReference>
<keyword evidence="2" id="KW-1185">Reference proteome</keyword>
<dbReference type="HOGENOM" id="CLU_1034633_0_0_1"/>
<dbReference type="InParanoid" id="A0A067P783"/>
<organism evidence="1 2">
    <name type="scientific">Jaapia argillacea MUCL 33604</name>
    <dbReference type="NCBI Taxonomy" id="933084"/>
    <lineage>
        <taxon>Eukaryota</taxon>
        <taxon>Fungi</taxon>
        <taxon>Dikarya</taxon>
        <taxon>Basidiomycota</taxon>
        <taxon>Agaricomycotina</taxon>
        <taxon>Agaricomycetes</taxon>
        <taxon>Agaricomycetidae</taxon>
        <taxon>Jaapiales</taxon>
        <taxon>Jaapiaceae</taxon>
        <taxon>Jaapia</taxon>
    </lineage>
</organism>
<dbReference type="AlphaFoldDB" id="A0A067P783"/>
<reference evidence="2" key="1">
    <citation type="journal article" date="2014" name="Proc. Natl. Acad. Sci. U.S.A.">
        <title>Extensive sampling of basidiomycete genomes demonstrates inadequacy of the white-rot/brown-rot paradigm for wood decay fungi.</title>
        <authorList>
            <person name="Riley R."/>
            <person name="Salamov A.A."/>
            <person name="Brown D.W."/>
            <person name="Nagy L.G."/>
            <person name="Floudas D."/>
            <person name="Held B.W."/>
            <person name="Levasseur A."/>
            <person name="Lombard V."/>
            <person name="Morin E."/>
            <person name="Otillar R."/>
            <person name="Lindquist E.A."/>
            <person name="Sun H."/>
            <person name="LaButti K.M."/>
            <person name="Schmutz J."/>
            <person name="Jabbour D."/>
            <person name="Luo H."/>
            <person name="Baker S.E."/>
            <person name="Pisabarro A.G."/>
            <person name="Walton J.D."/>
            <person name="Blanchette R.A."/>
            <person name="Henrissat B."/>
            <person name="Martin F."/>
            <person name="Cullen D."/>
            <person name="Hibbett D.S."/>
            <person name="Grigoriev I.V."/>
        </authorList>
    </citation>
    <scope>NUCLEOTIDE SEQUENCE [LARGE SCALE GENOMIC DNA]</scope>
    <source>
        <strain evidence="2">MUCL 33604</strain>
    </source>
</reference>
<dbReference type="Proteomes" id="UP000027265">
    <property type="component" value="Unassembled WGS sequence"/>
</dbReference>
<proteinExistence type="predicted"/>
<evidence type="ECO:0008006" key="3">
    <source>
        <dbReference type="Google" id="ProtNLM"/>
    </source>
</evidence>
<name>A0A067P783_9AGAM</name>
<evidence type="ECO:0000313" key="2">
    <source>
        <dbReference type="Proteomes" id="UP000027265"/>
    </source>
</evidence>
<sequence>MSHPNRSLGSTMGFCAFLNRVPLETIDSIIDLIDDRSDILSLSLTCKSFARYLIPSILDYREIRAPFEMSQIWEHIADNPILARRVRKVRVTEDLSARALPWTIERGIRQSGRIELAEGDEAEGSFFDGLASMFRLVSFHWGSPVRRDSCRYTFNRDGYDEVWGILADFCPGLKHLEISDVVNVLSDAALERRSAYRAWSPVNITSPLRGFYPSGAYPLHISSTLC</sequence>
<accession>A0A067P783</accession>
<protein>
    <recommendedName>
        <fullName evidence="3">F-box domain-containing protein</fullName>
    </recommendedName>
</protein>